<proteinExistence type="predicted"/>
<comment type="caution">
    <text evidence="2">The sequence shown here is derived from an EMBL/GenBank/DDBJ whole genome shotgun (WGS) entry which is preliminary data.</text>
</comment>
<dbReference type="Pfam" id="PF05800">
    <property type="entry name" value="GvpO"/>
    <property type="match status" value="1"/>
</dbReference>
<feature type="region of interest" description="Disordered" evidence="1">
    <location>
        <begin position="1"/>
        <end position="54"/>
    </location>
</feature>
<dbReference type="AlphaFoldDB" id="A0A4V2S599"/>
<dbReference type="RefSeq" id="WP_132143057.1">
    <property type="nucleotide sequence ID" value="NZ_SLWR01000001.1"/>
</dbReference>
<dbReference type="EMBL" id="SLWR01000001">
    <property type="protein sequence ID" value="TCO51300.1"/>
    <property type="molecule type" value="Genomic_DNA"/>
</dbReference>
<dbReference type="InterPro" id="IPR008634">
    <property type="entry name" value="Gas-vesicle_GvpO"/>
</dbReference>
<evidence type="ECO:0000313" key="2">
    <source>
        <dbReference type="EMBL" id="TCO51300.1"/>
    </source>
</evidence>
<protein>
    <submittedName>
        <fullName evidence="2">Gas vesicle protein GvpO</fullName>
    </submittedName>
</protein>
<name>A0A4V2S599_9ACTN</name>
<dbReference type="OrthoDB" id="163447at2"/>
<feature type="compositionally biased region" description="Polar residues" evidence="1">
    <location>
        <begin position="27"/>
        <end position="44"/>
    </location>
</feature>
<evidence type="ECO:0000313" key="3">
    <source>
        <dbReference type="Proteomes" id="UP000295573"/>
    </source>
</evidence>
<accession>A0A4V2S599</accession>
<dbReference type="PIRSF" id="PIRSF028743">
    <property type="entry name" value="GvpO_protein"/>
    <property type="match status" value="1"/>
</dbReference>
<reference evidence="2 3" key="1">
    <citation type="journal article" date="2015" name="Stand. Genomic Sci.">
        <title>Genomic Encyclopedia of Bacterial and Archaeal Type Strains, Phase III: the genomes of soil and plant-associated and newly described type strains.</title>
        <authorList>
            <person name="Whitman W.B."/>
            <person name="Woyke T."/>
            <person name="Klenk H.P."/>
            <person name="Zhou Y."/>
            <person name="Lilburn T.G."/>
            <person name="Beck B.J."/>
            <person name="De Vos P."/>
            <person name="Vandamme P."/>
            <person name="Eisen J.A."/>
            <person name="Garrity G."/>
            <person name="Hugenholtz P."/>
            <person name="Kyrpides N.C."/>
        </authorList>
    </citation>
    <scope>NUCLEOTIDE SEQUENCE [LARGE SCALE GENOMIC DNA]</scope>
    <source>
        <strain evidence="2 3">VKM Ac-2541</strain>
    </source>
</reference>
<dbReference type="Proteomes" id="UP000295573">
    <property type="component" value="Unassembled WGS sequence"/>
</dbReference>
<keyword evidence="3" id="KW-1185">Reference proteome</keyword>
<gene>
    <name evidence="2" type="ORF">EV646_101283</name>
</gene>
<evidence type="ECO:0000256" key="1">
    <source>
        <dbReference type="SAM" id="MobiDB-lite"/>
    </source>
</evidence>
<sequence>MATPRKTTPRKTTQRNTPAKRQPAKKASSTRASSDGQSESTGTTRSRRATPKSLRTIAVTAASELSELIGQAPESIVAVEKVEDGWRVQVQVVESRRIPETTDIMAVYEVDVDPDGVVTGYRRLDRYVRGRMQE</sequence>
<dbReference type="GO" id="GO:0031412">
    <property type="term" value="P:gas vesicle organization"/>
    <property type="evidence" value="ECO:0007669"/>
    <property type="project" value="InterPro"/>
</dbReference>
<organism evidence="2 3">
    <name type="scientific">Kribbella antiqua</name>
    <dbReference type="NCBI Taxonomy" id="2512217"/>
    <lineage>
        <taxon>Bacteria</taxon>
        <taxon>Bacillati</taxon>
        <taxon>Actinomycetota</taxon>
        <taxon>Actinomycetes</taxon>
        <taxon>Propionibacteriales</taxon>
        <taxon>Kribbellaceae</taxon>
        <taxon>Kribbella</taxon>
    </lineage>
</organism>